<comment type="caution">
    <text evidence="2">The sequence shown here is derived from an EMBL/GenBank/DDBJ whole genome shotgun (WGS) entry which is preliminary data.</text>
</comment>
<keyword evidence="1" id="KW-1133">Transmembrane helix</keyword>
<protein>
    <submittedName>
        <fullName evidence="2">Uncharacterized protein</fullName>
    </submittedName>
</protein>
<evidence type="ECO:0000313" key="3">
    <source>
        <dbReference type="Proteomes" id="UP000504756"/>
    </source>
</evidence>
<evidence type="ECO:0000256" key="1">
    <source>
        <dbReference type="SAM" id="Phobius"/>
    </source>
</evidence>
<dbReference type="EMBL" id="BLXU01000015">
    <property type="protein sequence ID" value="GFO52743.1"/>
    <property type="molecule type" value="Genomic_DNA"/>
</dbReference>
<feature type="transmembrane region" description="Helical" evidence="1">
    <location>
        <begin position="20"/>
        <end position="42"/>
    </location>
</feature>
<proteinExistence type="predicted"/>
<evidence type="ECO:0000313" key="2">
    <source>
        <dbReference type="EMBL" id="GFO52743.1"/>
    </source>
</evidence>
<reference evidence="2 3" key="1">
    <citation type="submission" date="2020-06" db="EMBL/GenBank/DDBJ databases">
        <title>Draft genome sequence of Lactic acid bacteria from Okinawan-style tofu.</title>
        <authorList>
            <person name="Takara I."/>
            <person name="Ikematsu S."/>
        </authorList>
    </citation>
    <scope>NUCLEOTIDE SEQUENCE [LARGE SCALE GENOMIC DNA]</scope>
    <source>
        <strain evidence="3">lg38</strain>
    </source>
</reference>
<keyword evidence="1" id="KW-0472">Membrane</keyword>
<organism evidence="2 3">
    <name type="scientific">Lactococcus garvieae</name>
    <dbReference type="NCBI Taxonomy" id="1363"/>
    <lineage>
        <taxon>Bacteria</taxon>
        <taxon>Bacillati</taxon>
        <taxon>Bacillota</taxon>
        <taxon>Bacilli</taxon>
        <taxon>Lactobacillales</taxon>
        <taxon>Streptococcaceae</taxon>
        <taxon>Lactococcus</taxon>
    </lineage>
</organism>
<dbReference type="AlphaFoldDB" id="A0A6L2ZXE0"/>
<accession>A0A6L2ZXE0</accession>
<name>A0A6L2ZXE0_9LACT</name>
<keyword evidence="1" id="KW-0812">Transmembrane</keyword>
<gene>
    <name evidence="2" type="ORF">ikelab_20180</name>
</gene>
<sequence length="44" mass="5584">MNKMKKFWKKVEEGMEYFVYVLFIIMFSILLGFIWHIIPWIWVK</sequence>
<dbReference type="Proteomes" id="UP000504756">
    <property type="component" value="Unassembled WGS sequence"/>
</dbReference>